<protein>
    <submittedName>
        <fullName evidence="1">Uncharacterized protein</fullName>
    </submittedName>
</protein>
<comment type="caution">
    <text evidence="1">The sequence shown here is derived from an EMBL/GenBank/DDBJ whole genome shotgun (WGS) entry which is preliminary data.</text>
</comment>
<dbReference type="EMBL" id="QZJF01000009">
    <property type="protein sequence ID" value="RJR27586.1"/>
    <property type="molecule type" value="Genomic_DNA"/>
</dbReference>
<reference evidence="1 2" key="1">
    <citation type="journal article" date="2017" name="ISME J.">
        <title>Energy and carbon metabolisms in a deep terrestrial subsurface fluid microbial community.</title>
        <authorList>
            <person name="Momper L."/>
            <person name="Jungbluth S.P."/>
            <person name="Lee M.D."/>
            <person name="Amend J.P."/>
        </authorList>
    </citation>
    <scope>NUCLEOTIDE SEQUENCE [LARGE SCALE GENOMIC DNA]</scope>
    <source>
        <strain evidence="1">SURF_46</strain>
    </source>
</reference>
<evidence type="ECO:0000313" key="2">
    <source>
        <dbReference type="Proteomes" id="UP000265540"/>
    </source>
</evidence>
<dbReference type="Proteomes" id="UP000265540">
    <property type="component" value="Unassembled WGS sequence"/>
</dbReference>
<name>A0A3A4ZM30_UNCKA</name>
<proteinExistence type="predicted"/>
<organism evidence="1 2">
    <name type="scientific">candidate division WWE3 bacterium</name>
    <dbReference type="NCBI Taxonomy" id="2053526"/>
    <lineage>
        <taxon>Bacteria</taxon>
        <taxon>Katanobacteria</taxon>
    </lineage>
</organism>
<sequence length="66" mass="7601">MTEYVLARIQAIQQELETLRKAVVHQIEGPKRKTKLKGLWKGVLVNEAELKEAQYAVFKDAYEIEG</sequence>
<evidence type="ECO:0000313" key="1">
    <source>
        <dbReference type="EMBL" id="RJR27586.1"/>
    </source>
</evidence>
<accession>A0A3A4ZM30</accession>
<gene>
    <name evidence="1" type="ORF">C4561_01925</name>
</gene>
<dbReference type="AlphaFoldDB" id="A0A3A4ZM30"/>